<dbReference type="InterPro" id="IPR004480">
    <property type="entry name" value="Monothiol_GRX-rel"/>
</dbReference>
<evidence type="ECO:0000313" key="7">
    <source>
        <dbReference type="Proteomes" id="UP000825935"/>
    </source>
</evidence>
<dbReference type="PANTHER" id="PTHR10293">
    <property type="entry name" value="GLUTAREDOXIN FAMILY MEMBER"/>
    <property type="match status" value="1"/>
</dbReference>
<dbReference type="Gene3D" id="3.40.30.10">
    <property type="entry name" value="Glutaredoxin"/>
    <property type="match status" value="2"/>
</dbReference>
<dbReference type="SUPFAM" id="SSF52833">
    <property type="entry name" value="Thioredoxin-like"/>
    <property type="match status" value="2"/>
</dbReference>
<comment type="caution">
    <text evidence="6">The sequence shown here is derived from an EMBL/GenBank/DDBJ whole genome shotgun (WGS) entry which is preliminary data.</text>
</comment>
<comment type="similarity">
    <text evidence="1">Belongs to the glutaredoxin family. CGFS subfamily.</text>
</comment>
<dbReference type="InterPro" id="IPR033658">
    <property type="entry name" value="GRX_PICOT-like"/>
</dbReference>
<keyword evidence="4" id="KW-0411">Iron-sulfur</keyword>
<evidence type="ECO:0000256" key="1">
    <source>
        <dbReference type="ARBA" id="ARBA00008983"/>
    </source>
</evidence>
<evidence type="ECO:0000256" key="2">
    <source>
        <dbReference type="ARBA" id="ARBA00022723"/>
    </source>
</evidence>
<organism evidence="6 7">
    <name type="scientific">Ceratopteris richardii</name>
    <name type="common">Triangle waterfern</name>
    <dbReference type="NCBI Taxonomy" id="49495"/>
    <lineage>
        <taxon>Eukaryota</taxon>
        <taxon>Viridiplantae</taxon>
        <taxon>Streptophyta</taxon>
        <taxon>Embryophyta</taxon>
        <taxon>Tracheophyta</taxon>
        <taxon>Polypodiopsida</taxon>
        <taxon>Polypodiidae</taxon>
        <taxon>Polypodiales</taxon>
        <taxon>Pteridineae</taxon>
        <taxon>Pteridaceae</taxon>
        <taxon>Parkerioideae</taxon>
        <taxon>Ceratopteris</taxon>
    </lineage>
</organism>
<dbReference type="Proteomes" id="UP000825935">
    <property type="component" value="Chromosome 32"/>
</dbReference>
<keyword evidence="3" id="KW-0408">Iron</keyword>
<evidence type="ECO:0000259" key="5">
    <source>
        <dbReference type="Pfam" id="PF00462"/>
    </source>
</evidence>
<dbReference type="PANTHER" id="PTHR10293:SF73">
    <property type="entry name" value="GLUTAREDOXIN-3"/>
    <property type="match status" value="1"/>
</dbReference>
<dbReference type="GO" id="GO:0051536">
    <property type="term" value="F:iron-sulfur cluster binding"/>
    <property type="evidence" value="ECO:0007669"/>
    <property type="project" value="UniProtKB-KW"/>
</dbReference>
<dbReference type="GO" id="GO:0006879">
    <property type="term" value="P:intracellular iron ion homeostasis"/>
    <property type="evidence" value="ECO:0007669"/>
    <property type="project" value="TreeGrafter"/>
</dbReference>
<dbReference type="OMA" id="WAEPCKT"/>
<dbReference type="GO" id="GO:0005634">
    <property type="term" value="C:nucleus"/>
    <property type="evidence" value="ECO:0007669"/>
    <property type="project" value="TreeGrafter"/>
</dbReference>
<dbReference type="EMBL" id="CM035437">
    <property type="protein sequence ID" value="KAH7287720.1"/>
    <property type="molecule type" value="Genomic_DNA"/>
</dbReference>
<sequence>MLFMKGSPDAPRCGFSRKVVEILKDLGVEIGSFDILADENVRQGLKTFSNWPTYPQLYVDGEFIGGCDIVTEMHKSGELKELFTTKGLNIQESIESRLKRLINSSPTMLFMKGTPEAPRCGFSSKVVNALQEEGISFGSFDILSDNEIREGLKKYANWPTYPQLYHKGELIGGCDIILELKANGELKAELA</sequence>
<dbReference type="CDD" id="cd03028">
    <property type="entry name" value="GRX_PICOT_like"/>
    <property type="match status" value="2"/>
</dbReference>
<dbReference type="Pfam" id="PF00462">
    <property type="entry name" value="Glutaredoxin"/>
    <property type="match status" value="2"/>
</dbReference>
<reference evidence="6" key="1">
    <citation type="submission" date="2021-08" db="EMBL/GenBank/DDBJ databases">
        <title>WGS assembly of Ceratopteris richardii.</title>
        <authorList>
            <person name="Marchant D.B."/>
            <person name="Chen G."/>
            <person name="Jenkins J."/>
            <person name="Shu S."/>
            <person name="Leebens-Mack J."/>
            <person name="Grimwood J."/>
            <person name="Schmutz J."/>
            <person name="Soltis P."/>
            <person name="Soltis D."/>
            <person name="Chen Z.-H."/>
        </authorList>
    </citation>
    <scope>NUCLEOTIDE SEQUENCE</scope>
    <source>
        <strain evidence="6">Whitten #5841</strain>
        <tissue evidence="6">Leaf</tissue>
    </source>
</reference>
<dbReference type="PROSITE" id="PS51354">
    <property type="entry name" value="GLUTAREDOXIN_2"/>
    <property type="match status" value="2"/>
</dbReference>
<dbReference type="OrthoDB" id="415696at2759"/>
<name>A0A8T2QVS3_CERRI</name>
<feature type="domain" description="Glutaredoxin" evidence="5">
    <location>
        <begin position="1"/>
        <end position="64"/>
    </location>
</feature>
<proteinExistence type="inferred from homology"/>
<evidence type="ECO:0000256" key="4">
    <source>
        <dbReference type="ARBA" id="ARBA00023014"/>
    </source>
</evidence>
<gene>
    <name evidence="6" type="ORF">KP509_32G070700</name>
</gene>
<feature type="domain" description="Glutaredoxin" evidence="5">
    <location>
        <begin position="108"/>
        <end position="171"/>
    </location>
</feature>
<keyword evidence="2" id="KW-0479">Metal-binding</keyword>
<dbReference type="NCBIfam" id="TIGR00365">
    <property type="entry name" value="Grx4 family monothiol glutaredoxin"/>
    <property type="match status" value="2"/>
</dbReference>
<accession>A0A8T2QVS3</accession>
<keyword evidence="7" id="KW-1185">Reference proteome</keyword>
<evidence type="ECO:0000313" key="6">
    <source>
        <dbReference type="EMBL" id="KAH7287720.1"/>
    </source>
</evidence>
<dbReference type="InterPro" id="IPR002109">
    <property type="entry name" value="Glutaredoxin"/>
</dbReference>
<dbReference type="AlphaFoldDB" id="A0A8T2QVS3"/>
<dbReference type="FunFam" id="3.40.30.10:FF:000012">
    <property type="entry name" value="Monothiol glutaredoxin"/>
    <property type="match status" value="2"/>
</dbReference>
<protein>
    <recommendedName>
        <fullName evidence="5">Glutaredoxin domain-containing protein</fullName>
    </recommendedName>
</protein>
<dbReference type="InterPro" id="IPR036249">
    <property type="entry name" value="Thioredoxin-like_sf"/>
</dbReference>
<evidence type="ECO:0000256" key="3">
    <source>
        <dbReference type="ARBA" id="ARBA00023004"/>
    </source>
</evidence>
<dbReference type="GO" id="GO:0005829">
    <property type="term" value="C:cytosol"/>
    <property type="evidence" value="ECO:0007669"/>
    <property type="project" value="TreeGrafter"/>
</dbReference>
<dbReference type="GO" id="GO:0046872">
    <property type="term" value="F:metal ion binding"/>
    <property type="evidence" value="ECO:0007669"/>
    <property type="project" value="UniProtKB-KW"/>
</dbReference>